<dbReference type="InterPro" id="IPR011009">
    <property type="entry name" value="Kinase-like_dom_sf"/>
</dbReference>
<proteinExistence type="predicted"/>
<dbReference type="Proteomes" id="UP001500280">
    <property type="component" value="Unassembled WGS sequence"/>
</dbReference>
<dbReference type="Gene3D" id="3.30.200.20">
    <property type="entry name" value="Phosphorylase Kinase, domain 1"/>
    <property type="match status" value="1"/>
</dbReference>
<comment type="caution">
    <text evidence="2">The sequence shown here is derived from an EMBL/GenBank/DDBJ whole genome shotgun (WGS) entry which is preliminary data.</text>
</comment>
<dbReference type="Gene3D" id="1.20.58.840">
    <property type="match status" value="1"/>
</dbReference>
<accession>A0ABN2G3U8</accession>
<reference evidence="2 3" key="1">
    <citation type="journal article" date="2019" name="Int. J. Syst. Evol. Microbiol.">
        <title>The Global Catalogue of Microorganisms (GCM) 10K type strain sequencing project: providing services to taxonomists for standard genome sequencing and annotation.</title>
        <authorList>
            <consortium name="The Broad Institute Genomics Platform"/>
            <consortium name="The Broad Institute Genome Sequencing Center for Infectious Disease"/>
            <person name="Wu L."/>
            <person name="Ma J."/>
        </authorList>
    </citation>
    <scope>NUCLEOTIDE SEQUENCE [LARGE SCALE GENOMIC DNA]</scope>
    <source>
        <strain evidence="2 3">JCM 14307</strain>
    </source>
</reference>
<evidence type="ECO:0000313" key="2">
    <source>
        <dbReference type="EMBL" id="GAA1664923.1"/>
    </source>
</evidence>
<keyword evidence="3" id="KW-1185">Reference proteome</keyword>
<name>A0ABN2G3U8_9ACTN</name>
<dbReference type="EMBL" id="BAAANF010000002">
    <property type="protein sequence ID" value="GAA1664923.1"/>
    <property type="molecule type" value="Genomic_DNA"/>
</dbReference>
<organism evidence="2 3">
    <name type="scientific">Kribbella yunnanensis</name>
    <dbReference type="NCBI Taxonomy" id="190194"/>
    <lineage>
        <taxon>Bacteria</taxon>
        <taxon>Bacillati</taxon>
        <taxon>Actinomycetota</taxon>
        <taxon>Actinomycetes</taxon>
        <taxon>Propionibacteriales</taxon>
        <taxon>Kribbellaceae</taxon>
        <taxon>Kribbella</taxon>
    </lineage>
</organism>
<evidence type="ECO:0000259" key="1">
    <source>
        <dbReference type="Pfam" id="PF01636"/>
    </source>
</evidence>
<sequence>MPADRSEKTSPRAGTAGMLGGVGDTLLRRWLYDDFGLDVVELSPVGYGADLAAQVWRVSTATNAYAVKWSGAGTNTGHQVAAYLGDCGLPGVPEVVRTVEGGLWTFHGQKKRLTVTPWIEGARAAEVGLTGAEWAEYGALLRRVHDAEPPVRLRDALPRRSHIDARVPAAAAEVRERLAQAPEDEVEAALGALWEEHAATIGVLLGGDPPAPEGPRVVCHGDPHLGNVLVAKDGVHLIDWDDVILAPREQDLMFMLGGMGDVGPTSPEQLEAFLRGYGPHVIDDEAVKYYRHVRAREDVVLWSHQALTGPDREDCLRITRGILTKGLAAQP</sequence>
<dbReference type="Gene3D" id="1.10.510.10">
    <property type="entry name" value="Transferase(Phosphotransferase) domain 1"/>
    <property type="match status" value="1"/>
</dbReference>
<feature type="domain" description="Aminoglycoside phosphotransferase" evidence="1">
    <location>
        <begin position="77"/>
        <end position="282"/>
    </location>
</feature>
<dbReference type="Pfam" id="PF01636">
    <property type="entry name" value="APH"/>
    <property type="match status" value="1"/>
</dbReference>
<protein>
    <recommendedName>
        <fullName evidence="1">Aminoglycoside phosphotransferase domain-containing protein</fullName>
    </recommendedName>
</protein>
<dbReference type="SUPFAM" id="SSF56112">
    <property type="entry name" value="Protein kinase-like (PK-like)"/>
    <property type="match status" value="1"/>
</dbReference>
<gene>
    <name evidence="2" type="ORF">GCM10009745_03390</name>
</gene>
<dbReference type="RefSeq" id="WP_344144395.1">
    <property type="nucleotide sequence ID" value="NZ_BAAANF010000002.1"/>
</dbReference>
<evidence type="ECO:0000313" key="3">
    <source>
        <dbReference type="Proteomes" id="UP001500280"/>
    </source>
</evidence>
<dbReference type="InterPro" id="IPR002575">
    <property type="entry name" value="Aminoglycoside_PTrfase"/>
</dbReference>